<comment type="similarity">
    <text evidence="2">Belongs to the flagella basal body rod proteins family.</text>
</comment>
<dbReference type="Pfam" id="PF06429">
    <property type="entry name" value="Flg_bbr_C"/>
    <property type="match status" value="1"/>
</dbReference>
<dbReference type="GO" id="GO:0071978">
    <property type="term" value="P:bacterial-type flagellum-dependent swarming motility"/>
    <property type="evidence" value="ECO:0007669"/>
    <property type="project" value="TreeGrafter"/>
</dbReference>
<feature type="compositionally biased region" description="Basic and acidic residues" evidence="7">
    <location>
        <begin position="73"/>
        <end position="87"/>
    </location>
</feature>
<protein>
    <recommendedName>
        <fullName evidence="3 6">Flagellar basal-body rod protein FlgC</fullName>
    </recommendedName>
</protein>
<feature type="domain" description="Flagellar basal-body/hook protein C-terminal" evidence="8">
    <location>
        <begin position="90"/>
        <end position="134"/>
    </location>
</feature>
<dbReference type="GO" id="GO:0030694">
    <property type="term" value="C:bacterial-type flagellum basal body, rod"/>
    <property type="evidence" value="ECO:0007669"/>
    <property type="project" value="UniProtKB-UniRule"/>
</dbReference>
<organism evidence="9 10">
    <name type="scientific">Rhodospira trueperi</name>
    <dbReference type="NCBI Taxonomy" id="69960"/>
    <lineage>
        <taxon>Bacteria</taxon>
        <taxon>Pseudomonadati</taxon>
        <taxon>Pseudomonadota</taxon>
        <taxon>Alphaproteobacteria</taxon>
        <taxon>Rhodospirillales</taxon>
        <taxon>Rhodospirillaceae</taxon>
        <taxon>Rhodospira</taxon>
    </lineage>
</organism>
<dbReference type="InterPro" id="IPR006299">
    <property type="entry name" value="FlgC"/>
</dbReference>
<dbReference type="STRING" id="69960.SAMN05421720_10392"/>
<dbReference type="InterPro" id="IPR010930">
    <property type="entry name" value="Flg_bb/hook_C_dom"/>
</dbReference>
<keyword evidence="10" id="KW-1185">Reference proteome</keyword>
<keyword evidence="9" id="KW-0969">Cilium</keyword>
<dbReference type="RefSeq" id="WP_092783525.1">
    <property type="nucleotide sequence ID" value="NZ_FNAP01000003.1"/>
</dbReference>
<keyword evidence="9" id="KW-0282">Flagellum</keyword>
<evidence type="ECO:0000256" key="5">
    <source>
        <dbReference type="ARBA" id="ARBA00025933"/>
    </source>
</evidence>
<evidence type="ECO:0000259" key="8">
    <source>
        <dbReference type="Pfam" id="PF06429"/>
    </source>
</evidence>
<keyword evidence="9" id="KW-0966">Cell projection</keyword>
<dbReference type="PANTHER" id="PTHR30435:SF2">
    <property type="entry name" value="FLAGELLAR BASAL-BODY ROD PROTEIN FLGC"/>
    <property type="match status" value="1"/>
</dbReference>
<evidence type="ECO:0000313" key="10">
    <source>
        <dbReference type="Proteomes" id="UP000199412"/>
    </source>
</evidence>
<evidence type="ECO:0000256" key="6">
    <source>
        <dbReference type="RuleBase" id="RU362062"/>
    </source>
</evidence>
<dbReference type="OrthoDB" id="9813951at2"/>
<comment type="subunit">
    <text evidence="5 6">The basal body constitutes a major portion of the flagellar organelle and consists of four rings (L,P,S, and M) mounted on a central rod. The rod consists of about 26 subunits of FlgG in the distal portion, and FlgB, FlgC and FlgF are thought to build up the proximal portion of the rod with about 6 subunits each.</text>
</comment>
<evidence type="ECO:0000256" key="3">
    <source>
        <dbReference type="ARBA" id="ARBA00017941"/>
    </source>
</evidence>
<name>A0A1G6ZY12_9PROT</name>
<evidence type="ECO:0000256" key="1">
    <source>
        <dbReference type="ARBA" id="ARBA00004117"/>
    </source>
</evidence>
<gene>
    <name evidence="9" type="ORF">SAMN05421720_10392</name>
</gene>
<evidence type="ECO:0000256" key="2">
    <source>
        <dbReference type="ARBA" id="ARBA00009677"/>
    </source>
</evidence>
<dbReference type="NCBIfam" id="TIGR01395">
    <property type="entry name" value="FlgC"/>
    <property type="match status" value="1"/>
</dbReference>
<dbReference type="AlphaFoldDB" id="A0A1G6ZY12"/>
<proteinExistence type="inferred from homology"/>
<dbReference type="PANTHER" id="PTHR30435">
    <property type="entry name" value="FLAGELLAR PROTEIN"/>
    <property type="match status" value="1"/>
</dbReference>
<evidence type="ECO:0000256" key="4">
    <source>
        <dbReference type="ARBA" id="ARBA00023143"/>
    </source>
</evidence>
<comment type="subcellular location">
    <subcellularLocation>
        <location evidence="1 6">Bacterial flagellum basal body</location>
    </subcellularLocation>
</comment>
<evidence type="ECO:0000313" key="9">
    <source>
        <dbReference type="EMBL" id="SDE07462.1"/>
    </source>
</evidence>
<dbReference type="EMBL" id="FNAP01000003">
    <property type="protein sequence ID" value="SDE07462.1"/>
    <property type="molecule type" value="Genomic_DNA"/>
</dbReference>
<evidence type="ECO:0000256" key="7">
    <source>
        <dbReference type="SAM" id="MobiDB-lite"/>
    </source>
</evidence>
<accession>A0A1G6ZY12</accession>
<reference evidence="9 10" key="1">
    <citation type="submission" date="2016-10" db="EMBL/GenBank/DDBJ databases">
        <authorList>
            <person name="de Groot N.N."/>
        </authorList>
    </citation>
    <scope>NUCLEOTIDE SEQUENCE [LARGE SCALE GENOMIC DNA]</scope>
    <source>
        <strain evidence="9 10">ATCC 700224</strain>
    </source>
</reference>
<keyword evidence="4 6" id="KW-0975">Bacterial flagellum</keyword>
<feature type="region of interest" description="Disordered" evidence="7">
    <location>
        <begin position="73"/>
        <end position="92"/>
    </location>
</feature>
<sequence length="136" mass="15387">MDELSRSQNISVAGMKAQAERLRIVAQNLANAESVGERPGEQPYRRQVITFQNAVDRQLGIETVEVNRVRQDMSPFPKEHDPDHPAADADGYVMMPNVNPLIELMDLHEAQRSYEANMNAISVAREMSKKTLELLR</sequence>
<dbReference type="Proteomes" id="UP000199412">
    <property type="component" value="Unassembled WGS sequence"/>
</dbReference>